<keyword evidence="4" id="KW-0378">Hydrolase</keyword>
<organism evidence="8 9">
    <name type="scientific">Paenibacillus segetis</name>
    <dbReference type="NCBI Taxonomy" id="1325360"/>
    <lineage>
        <taxon>Bacteria</taxon>
        <taxon>Bacillati</taxon>
        <taxon>Bacillota</taxon>
        <taxon>Bacilli</taxon>
        <taxon>Bacillales</taxon>
        <taxon>Paenibacillaceae</taxon>
        <taxon>Paenibacillus</taxon>
    </lineage>
</organism>
<dbReference type="SUPFAM" id="SSF52279">
    <property type="entry name" value="Beta-D-glucan exohydrolase, C-terminal domain"/>
    <property type="match status" value="1"/>
</dbReference>
<evidence type="ECO:0000256" key="4">
    <source>
        <dbReference type="ARBA" id="ARBA00022801"/>
    </source>
</evidence>
<evidence type="ECO:0000256" key="3">
    <source>
        <dbReference type="ARBA" id="ARBA00012663"/>
    </source>
</evidence>
<reference evidence="9" key="1">
    <citation type="journal article" date="2019" name="Int. J. Syst. Evol. Microbiol.">
        <title>The Global Catalogue of Microorganisms (GCM) 10K type strain sequencing project: providing services to taxonomists for standard genome sequencing and annotation.</title>
        <authorList>
            <consortium name="The Broad Institute Genomics Platform"/>
            <consortium name="The Broad Institute Genome Sequencing Center for Infectious Disease"/>
            <person name="Wu L."/>
            <person name="Ma J."/>
        </authorList>
    </citation>
    <scope>NUCLEOTIDE SEQUENCE [LARGE SCALE GENOMIC DNA]</scope>
    <source>
        <strain evidence="9">CGMCC 1.12769</strain>
    </source>
</reference>
<dbReference type="InterPro" id="IPR036962">
    <property type="entry name" value="Glyco_hydro_3_N_sf"/>
</dbReference>
<dbReference type="InterPro" id="IPR050226">
    <property type="entry name" value="NagZ_Beta-hexosaminidase"/>
</dbReference>
<evidence type="ECO:0000256" key="2">
    <source>
        <dbReference type="ARBA" id="ARBA00005336"/>
    </source>
</evidence>
<sequence>MKKKPFFLMAIAVVIVAAVVIYALNSSSPQEPIARKEHDIISNLNAKDIVAKMNDKEKIGQLVMYTPLRNQESFSKEMIQEYYIGSVLLNDQKVSAKEAATFNNQLQQWASESRLGIPMFITGDLEYGAAQRVPGEATVLPRQMAIGATQNVEYAYQAAKITAAEAKAMGFHWSYSPVADVYSNPLNSVIGVRSFGEDTKLVNEMVAAEVKGYKSEGMISSAKHFPGHGDTSFDSHTTLATVTYSEDVLRKVHLPPFKTAIDQGIESIMTSHIIIQAIDPELPATLSKKVLTGLLRDELGFQGIIVTDAMVMEAISNNWGAGEAAVMAINAGADIIMANGSASDQLDTVDSLYQALQDGKITRSRIDESVERIITYKLENKMFDHRFVDIDHATMVVGSKDHWEISEQIAQDSITLLKNVNVLPFDPQTNESTLIVSVAYAEQIAETVRKVSKGEVISYQAARATGEKLDVSQESIDAALEQAQSADRIIVFTYSDSQIAQGQIDLVNQLQGTGKPVVAVSLGNPNDILGYPGVSAYLATYALDTWYWMTPIPVSWDAAVRVIFGANPKGKLPVTISSAYPLGFGLSYP</sequence>
<gene>
    <name evidence="8" type="ORF">GCM10008013_15280</name>
</gene>
<dbReference type="Pfam" id="PF00933">
    <property type="entry name" value="Glyco_hydro_3"/>
    <property type="match status" value="1"/>
</dbReference>
<dbReference type="EMBL" id="BMFT01000001">
    <property type="protein sequence ID" value="GGH18947.1"/>
    <property type="molecule type" value="Genomic_DNA"/>
</dbReference>
<dbReference type="Proteomes" id="UP000659344">
    <property type="component" value="Unassembled WGS sequence"/>
</dbReference>
<dbReference type="Gene3D" id="3.20.20.300">
    <property type="entry name" value="Glycoside hydrolase, family 3, N-terminal domain"/>
    <property type="match status" value="1"/>
</dbReference>
<evidence type="ECO:0000313" key="8">
    <source>
        <dbReference type="EMBL" id="GGH18947.1"/>
    </source>
</evidence>
<evidence type="ECO:0000313" key="9">
    <source>
        <dbReference type="Proteomes" id="UP000659344"/>
    </source>
</evidence>
<comment type="caution">
    <text evidence="8">The sequence shown here is derived from an EMBL/GenBank/DDBJ whole genome shotgun (WGS) entry which is preliminary data.</text>
</comment>
<evidence type="ECO:0000256" key="1">
    <source>
        <dbReference type="ARBA" id="ARBA00001231"/>
    </source>
</evidence>
<evidence type="ECO:0000259" key="6">
    <source>
        <dbReference type="Pfam" id="PF00933"/>
    </source>
</evidence>
<name>A0ABQ1YAL3_9BACL</name>
<dbReference type="InterPro" id="IPR001764">
    <property type="entry name" value="Glyco_hydro_3_N"/>
</dbReference>
<evidence type="ECO:0000259" key="7">
    <source>
        <dbReference type="Pfam" id="PF01915"/>
    </source>
</evidence>
<proteinExistence type="inferred from homology"/>
<evidence type="ECO:0000256" key="5">
    <source>
        <dbReference type="ARBA" id="ARBA00023295"/>
    </source>
</evidence>
<dbReference type="PRINTS" id="PR00133">
    <property type="entry name" value="GLHYDRLASE3"/>
</dbReference>
<protein>
    <recommendedName>
        <fullName evidence="3">beta-N-acetylhexosaminidase</fullName>
        <ecNumber evidence="3">3.2.1.52</ecNumber>
    </recommendedName>
</protein>
<dbReference type="Pfam" id="PF01915">
    <property type="entry name" value="Glyco_hydro_3_C"/>
    <property type="match status" value="1"/>
</dbReference>
<dbReference type="RefSeq" id="WP_188537354.1">
    <property type="nucleotide sequence ID" value="NZ_BMFT01000001.1"/>
</dbReference>
<dbReference type="InterPro" id="IPR017853">
    <property type="entry name" value="GH"/>
</dbReference>
<comment type="similarity">
    <text evidence="2">Belongs to the glycosyl hydrolase 3 family.</text>
</comment>
<feature type="domain" description="Glycoside hydrolase family 3 N-terminal" evidence="6">
    <location>
        <begin position="57"/>
        <end position="375"/>
    </location>
</feature>
<comment type="catalytic activity">
    <reaction evidence="1">
        <text>Hydrolysis of terminal non-reducing N-acetyl-D-hexosamine residues in N-acetyl-beta-D-hexosaminides.</text>
        <dbReference type="EC" id="3.2.1.52"/>
    </reaction>
</comment>
<keyword evidence="5" id="KW-0326">Glycosidase</keyword>
<feature type="domain" description="Glycoside hydrolase family 3 C-terminal" evidence="7">
    <location>
        <begin position="414"/>
        <end position="578"/>
    </location>
</feature>
<dbReference type="Gene3D" id="3.40.50.1700">
    <property type="entry name" value="Glycoside hydrolase family 3 C-terminal domain"/>
    <property type="match status" value="1"/>
</dbReference>
<dbReference type="EC" id="3.2.1.52" evidence="3"/>
<dbReference type="InterPro" id="IPR036881">
    <property type="entry name" value="Glyco_hydro_3_C_sf"/>
</dbReference>
<dbReference type="SUPFAM" id="SSF51445">
    <property type="entry name" value="(Trans)glycosidases"/>
    <property type="match status" value="1"/>
</dbReference>
<dbReference type="PANTHER" id="PTHR30480">
    <property type="entry name" value="BETA-HEXOSAMINIDASE-RELATED"/>
    <property type="match status" value="1"/>
</dbReference>
<keyword evidence="9" id="KW-1185">Reference proteome</keyword>
<dbReference type="PANTHER" id="PTHR30480:SF13">
    <property type="entry name" value="BETA-HEXOSAMINIDASE"/>
    <property type="match status" value="1"/>
</dbReference>
<accession>A0ABQ1YAL3</accession>
<dbReference type="InterPro" id="IPR002772">
    <property type="entry name" value="Glyco_hydro_3_C"/>
</dbReference>